<protein>
    <recommendedName>
        <fullName evidence="3">Phosphodiester glycosidase domain-containing protein</fullName>
    </recommendedName>
</protein>
<name>A0A1F7IHH4_9BACT</name>
<dbReference type="Proteomes" id="UP000179270">
    <property type="component" value="Unassembled WGS sequence"/>
</dbReference>
<dbReference type="AlphaFoldDB" id="A0A1F7IHH4"/>
<dbReference type="STRING" id="1802055.A3A74_01040"/>
<feature type="domain" description="Phosphodiester glycosidase" evidence="3">
    <location>
        <begin position="227"/>
        <end position="397"/>
    </location>
</feature>
<proteinExistence type="predicted"/>
<dbReference type="InterPro" id="IPR018711">
    <property type="entry name" value="NAGPA"/>
</dbReference>
<evidence type="ECO:0000256" key="1">
    <source>
        <dbReference type="SAM" id="Coils"/>
    </source>
</evidence>
<feature type="coiled-coil region" evidence="1">
    <location>
        <begin position="33"/>
        <end position="74"/>
    </location>
</feature>
<accession>A0A1F7IHH4</accession>
<feature type="transmembrane region" description="Helical" evidence="2">
    <location>
        <begin position="12"/>
        <end position="33"/>
    </location>
</feature>
<reference evidence="4 5" key="1">
    <citation type="journal article" date="2016" name="Nat. Commun.">
        <title>Thousands of microbial genomes shed light on interconnected biogeochemical processes in an aquifer system.</title>
        <authorList>
            <person name="Anantharaman K."/>
            <person name="Brown C.T."/>
            <person name="Hug L.A."/>
            <person name="Sharon I."/>
            <person name="Castelle C.J."/>
            <person name="Probst A.J."/>
            <person name="Thomas B.C."/>
            <person name="Singh A."/>
            <person name="Wilkins M.J."/>
            <person name="Karaoz U."/>
            <person name="Brodie E.L."/>
            <person name="Williams K.H."/>
            <person name="Hubbard S.S."/>
            <person name="Banfield J.F."/>
        </authorList>
    </citation>
    <scope>NUCLEOTIDE SEQUENCE [LARGE SCALE GENOMIC DNA]</scope>
</reference>
<evidence type="ECO:0000256" key="2">
    <source>
        <dbReference type="SAM" id="Phobius"/>
    </source>
</evidence>
<comment type="caution">
    <text evidence="4">The sequence shown here is derived from an EMBL/GenBank/DDBJ whole genome shotgun (WGS) entry which is preliminary data.</text>
</comment>
<dbReference type="Pfam" id="PF09992">
    <property type="entry name" value="NAGPA"/>
    <property type="match status" value="1"/>
</dbReference>
<organism evidence="4 5">
    <name type="scientific">Candidatus Roizmanbacteria bacterium RIFCSPLOWO2_01_FULL_35_13</name>
    <dbReference type="NCBI Taxonomy" id="1802055"/>
    <lineage>
        <taxon>Bacteria</taxon>
        <taxon>Candidatus Roizmaniibacteriota</taxon>
    </lineage>
</organism>
<keyword evidence="1" id="KW-0175">Coiled coil</keyword>
<keyword evidence="2" id="KW-1133">Transmembrane helix</keyword>
<evidence type="ECO:0000313" key="5">
    <source>
        <dbReference type="Proteomes" id="UP000179270"/>
    </source>
</evidence>
<dbReference type="EMBL" id="MGAF01000004">
    <property type="protein sequence ID" value="OGK42783.1"/>
    <property type="molecule type" value="Genomic_DNA"/>
</dbReference>
<gene>
    <name evidence="4" type="ORF">A3A74_01040</name>
</gene>
<evidence type="ECO:0000313" key="4">
    <source>
        <dbReference type="EMBL" id="OGK42783.1"/>
    </source>
</evidence>
<keyword evidence="2" id="KW-0812">Transmembrane</keyword>
<evidence type="ECO:0000259" key="3">
    <source>
        <dbReference type="Pfam" id="PF09992"/>
    </source>
</evidence>
<keyword evidence="2" id="KW-0472">Membrane</keyword>
<sequence length="400" mass="42442">MNPKKFALNHARLALSIFTLVAMAGYLLSFGIYNNLTSDNKNLTTKIQAVTGENLNTKSKLNKIKVDLEALKKQDQYLINKKLEEDINAIETTYGMVVDAYEKLLDLKAVSKKTEKYDNAFANLLTLLSERNYSSAEADLKSFSSEVIAEKNKVLASFVIPANVPTNNTPPSSGNSRQVVNTDLGEFLVDIVTGDLNSTRVIVDTASDGDCGNNCPVLPLAAYVSRNGAYAGINGSYFCPASYPSCAGKTNTFDTLAMNKNKVYFNSANNVYSSVPAVIFTGNSARFVGASSEWGRDTGADAVLANRPLLVSGGQSVFGGSSEAKEGAKGGRSFVGASGSTAYIGVVHNATVGEAAKVLATMGIQNALNLDDGGSTALWSGGYKVGPGRDLPNVILFVRK</sequence>